<dbReference type="EMBL" id="CP088156">
    <property type="protein sequence ID" value="UFZ07871.1"/>
    <property type="molecule type" value="Genomic_DNA"/>
</dbReference>
<reference evidence="2" key="1">
    <citation type="journal article" date="2024" name="Antonie Van Leeuwenhoek">
        <title>Bradyrhizobium ontarionense sp. nov., a novel bacterial symbiont isolated from Aeschynomene indica (Indian jointvetch), harbours photosynthesis, nitrogen fixation and nitrous oxide (N2O) reductase genes.</title>
        <authorList>
            <person name="Bromfield E.S.P."/>
            <person name="Cloutier S."/>
        </authorList>
    </citation>
    <scope>NUCLEOTIDE SEQUENCE</scope>
    <source>
        <strain evidence="2">A19</strain>
    </source>
</reference>
<evidence type="ECO:0000256" key="1">
    <source>
        <dbReference type="SAM" id="SignalP"/>
    </source>
</evidence>
<organism evidence="2 3">
    <name type="scientific">Bradyrhizobium ontarionense</name>
    <dbReference type="NCBI Taxonomy" id="2898149"/>
    <lineage>
        <taxon>Bacteria</taxon>
        <taxon>Pseudomonadati</taxon>
        <taxon>Pseudomonadota</taxon>
        <taxon>Alphaproteobacteria</taxon>
        <taxon>Hyphomicrobiales</taxon>
        <taxon>Nitrobacteraceae</taxon>
        <taxon>Bradyrhizobium</taxon>
    </lineage>
</organism>
<dbReference type="Gene3D" id="1.25.40.10">
    <property type="entry name" value="Tetratricopeptide repeat domain"/>
    <property type="match status" value="1"/>
</dbReference>
<sequence length="175" mass="18702">MNRRSTTAFAVVALAFGVATVDARPPGAGWAAFARGDYVRAARLLAPMAQRGHPRAMTVLGYMYDNGFGVPQSYEAAVELYTGAAERGDPAAQHLLGLTYDKGHGVNQDHVLAYKWLTLAAAAAPMREREPYLRIRDAVASKLSPDQIIDGQRLAVEWQQRPPGGIGTAAPASGL</sequence>
<dbReference type="Proteomes" id="UP001431010">
    <property type="component" value="Chromosome"/>
</dbReference>
<keyword evidence="1" id="KW-0732">Signal</keyword>
<evidence type="ECO:0000313" key="2">
    <source>
        <dbReference type="EMBL" id="UFZ07871.1"/>
    </source>
</evidence>
<dbReference type="PANTHER" id="PTHR11102:SF160">
    <property type="entry name" value="ERAD-ASSOCIATED E3 UBIQUITIN-PROTEIN LIGASE COMPONENT HRD3"/>
    <property type="match status" value="1"/>
</dbReference>
<dbReference type="RefSeq" id="WP_231327320.1">
    <property type="nucleotide sequence ID" value="NZ_CP088156.1"/>
</dbReference>
<dbReference type="InterPro" id="IPR006597">
    <property type="entry name" value="Sel1-like"/>
</dbReference>
<dbReference type="SMART" id="SM00671">
    <property type="entry name" value="SEL1"/>
    <property type="match status" value="2"/>
</dbReference>
<evidence type="ECO:0000313" key="3">
    <source>
        <dbReference type="Proteomes" id="UP001431010"/>
    </source>
</evidence>
<accession>A0ABY3RM00</accession>
<proteinExistence type="predicted"/>
<dbReference type="Pfam" id="PF08238">
    <property type="entry name" value="Sel1"/>
    <property type="match status" value="2"/>
</dbReference>
<dbReference type="PANTHER" id="PTHR11102">
    <property type="entry name" value="SEL-1-LIKE PROTEIN"/>
    <property type="match status" value="1"/>
</dbReference>
<dbReference type="InterPro" id="IPR011990">
    <property type="entry name" value="TPR-like_helical_dom_sf"/>
</dbReference>
<name>A0ABY3RM00_9BRAD</name>
<keyword evidence="3" id="KW-1185">Reference proteome</keyword>
<dbReference type="InterPro" id="IPR050767">
    <property type="entry name" value="Sel1_AlgK"/>
</dbReference>
<protein>
    <submittedName>
        <fullName evidence="2">Sel1 repeat family protein</fullName>
    </submittedName>
</protein>
<feature type="signal peptide" evidence="1">
    <location>
        <begin position="1"/>
        <end position="23"/>
    </location>
</feature>
<dbReference type="SUPFAM" id="SSF81901">
    <property type="entry name" value="HCP-like"/>
    <property type="match status" value="1"/>
</dbReference>
<feature type="chain" id="PRO_5047075548" evidence="1">
    <location>
        <begin position="24"/>
        <end position="175"/>
    </location>
</feature>
<gene>
    <name evidence="2" type="ORF">LQG66_16895</name>
</gene>